<comment type="caution">
    <text evidence="2">The sequence shown here is derived from an EMBL/GenBank/DDBJ whole genome shotgun (WGS) entry which is preliminary data.</text>
</comment>
<gene>
    <name evidence="2" type="ORF">ACFO5R_05690</name>
</gene>
<keyword evidence="3" id="KW-1185">Reference proteome</keyword>
<evidence type="ECO:0000313" key="2">
    <source>
        <dbReference type="EMBL" id="MFC4541416.1"/>
    </source>
</evidence>
<feature type="domain" description="UspA" evidence="1">
    <location>
        <begin position="3"/>
        <end position="142"/>
    </location>
</feature>
<dbReference type="Proteomes" id="UP001595898">
    <property type="component" value="Unassembled WGS sequence"/>
</dbReference>
<name>A0ABD5PLD2_9EURY</name>
<dbReference type="InterPro" id="IPR006016">
    <property type="entry name" value="UspA"/>
</dbReference>
<dbReference type="RefSeq" id="WP_250139545.1">
    <property type="nucleotide sequence ID" value="NZ_JALIQP010000001.1"/>
</dbReference>
<dbReference type="SUPFAM" id="SSF52402">
    <property type="entry name" value="Adenine nucleotide alpha hydrolases-like"/>
    <property type="match status" value="1"/>
</dbReference>
<reference evidence="2 3" key="1">
    <citation type="journal article" date="2019" name="Int. J. Syst. Evol. Microbiol.">
        <title>The Global Catalogue of Microorganisms (GCM) 10K type strain sequencing project: providing services to taxonomists for standard genome sequencing and annotation.</title>
        <authorList>
            <consortium name="The Broad Institute Genomics Platform"/>
            <consortium name="The Broad Institute Genome Sequencing Center for Infectious Disease"/>
            <person name="Wu L."/>
            <person name="Ma J."/>
        </authorList>
    </citation>
    <scope>NUCLEOTIDE SEQUENCE [LARGE SCALE GENOMIC DNA]</scope>
    <source>
        <strain evidence="2 3">WLHS5</strain>
    </source>
</reference>
<evidence type="ECO:0000259" key="1">
    <source>
        <dbReference type="Pfam" id="PF00582"/>
    </source>
</evidence>
<dbReference type="AlphaFoldDB" id="A0ABD5PLD2"/>
<organism evidence="2 3">
    <name type="scientific">Halosolutus amylolyticus</name>
    <dbReference type="NCBI Taxonomy" id="2932267"/>
    <lineage>
        <taxon>Archaea</taxon>
        <taxon>Methanobacteriati</taxon>
        <taxon>Methanobacteriota</taxon>
        <taxon>Stenosarchaea group</taxon>
        <taxon>Halobacteria</taxon>
        <taxon>Halobacteriales</taxon>
        <taxon>Natrialbaceae</taxon>
        <taxon>Halosolutus</taxon>
    </lineage>
</organism>
<accession>A0ABD5PLD2</accession>
<dbReference type="Gene3D" id="3.40.50.620">
    <property type="entry name" value="HUPs"/>
    <property type="match status" value="1"/>
</dbReference>
<dbReference type="EMBL" id="JBHSFA010000002">
    <property type="protein sequence ID" value="MFC4541416.1"/>
    <property type="molecule type" value="Genomic_DNA"/>
</dbReference>
<protein>
    <submittedName>
        <fullName evidence="2">Universal stress protein</fullName>
    </submittedName>
</protein>
<dbReference type="Pfam" id="PF00582">
    <property type="entry name" value="Usp"/>
    <property type="match status" value="1"/>
</dbReference>
<proteinExistence type="predicted"/>
<sequence>MAFLVPFDGSYLAEAALMRAAEYGEALDEDVIALSVVPDDESYAIDVGWYEQREDDPFSVQYVAGKLRDGVADIAPEAAFRHERIDTGTAAAIAARITEIADEIRPSVVFLGTENVGEIAQPVTSVAGGVAENATYDVHVVRYYAPPSIPAVGLEEGSYTEG</sequence>
<dbReference type="InterPro" id="IPR014729">
    <property type="entry name" value="Rossmann-like_a/b/a_fold"/>
</dbReference>
<evidence type="ECO:0000313" key="3">
    <source>
        <dbReference type="Proteomes" id="UP001595898"/>
    </source>
</evidence>